<gene>
    <name evidence="8" type="ORF">FPFC_012210</name>
</gene>
<sequence length="207" mass="22410">MEFSLTDLVKRFWRYAWLIILLVIVFAGAGFTYAKSGKVITNFSASRTVLIAKNNTDVKDPNSRIQADKLLIPTYEKVAQDDAVVSAVQAALPFSMSKSDIISAVKIQNPDSTLALNFQASGENTYRAKTLANVYAETFASVGPTIYPDMGKPDVLSKATGSDVTKSALKNAKKLTVFGAVFGFVVASVIILISGIQKNYRLAKEQG</sequence>
<dbReference type="Proteomes" id="UP000061227">
    <property type="component" value="Unassembled WGS sequence"/>
</dbReference>
<dbReference type="RefSeq" id="WP_059375880.1">
    <property type="nucleotide sequence ID" value="NZ_DF968063.1"/>
</dbReference>
<keyword evidence="2" id="KW-1003">Cell membrane</keyword>
<evidence type="ECO:0000259" key="7">
    <source>
        <dbReference type="Pfam" id="PF02706"/>
    </source>
</evidence>
<reference evidence="8 9" key="1">
    <citation type="journal article" date="2015" name="BMC Genomics">
        <title>Comparative genomics of Fructobacillus spp. and Leuconostoc spp. reveals niche-specific evolution of Fructobacillus spp.</title>
        <authorList>
            <person name="Endo A."/>
            <person name="Tanizawa Y."/>
            <person name="Tanaka N."/>
            <person name="Maeno S."/>
            <person name="Kumar H."/>
            <person name="Shiwa Y."/>
            <person name="Okada S."/>
            <person name="Yoshikawa H."/>
            <person name="Dicks L."/>
            <person name="Nakagawa J."/>
            <person name="Arita M."/>
        </authorList>
    </citation>
    <scope>NUCLEOTIDE SEQUENCE [LARGE SCALE GENOMIC DNA]</scope>
    <source>
        <strain evidence="8 9">DSM 15468</strain>
    </source>
</reference>
<evidence type="ECO:0000313" key="9">
    <source>
        <dbReference type="Proteomes" id="UP000061227"/>
    </source>
</evidence>
<evidence type="ECO:0000313" key="8">
    <source>
        <dbReference type="EMBL" id="GAP02341.1"/>
    </source>
</evidence>
<evidence type="ECO:0000256" key="3">
    <source>
        <dbReference type="ARBA" id="ARBA00022692"/>
    </source>
</evidence>
<accession>A0A3F3GRM9</accession>
<dbReference type="OrthoDB" id="2149259at2"/>
<feature type="transmembrane region" description="Helical" evidence="6">
    <location>
        <begin position="12"/>
        <end position="34"/>
    </location>
</feature>
<evidence type="ECO:0000256" key="4">
    <source>
        <dbReference type="ARBA" id="ARBA00022989"/>
    </source>
</evidence>
<dbReference type="Pfam" id="PF02706">
    <property type="entry name" value="Wzz"/>
    <property type="match status" value="1"/>
</dbReference>
<evidence type="ECO:0000256" key="1">
    <source>
        <dbReference type="ARBA" id="ARBA00004651"/>
    </source>
</evidence>
<keyword evidence="9" id="KW-1185">Reference proteome</keyword>
<comment type="subcellular location">
    <subcellularLocation>
        <location evidence="1">Cell membrane</location>
        <topology evidence="1">Multi-pass membrane protein</topology>
    </subcellularLocation>
</comment>
<organism evidence="8 9">
    <name type="scientific">Fructobacillus pseudoficulneus</name>
    <dbReference type="NCBI Taxonomy" id="220714"/>
    <lineage>
        <taxon>Bacteria</taxon>
        <taxon>Bacillati</taxon>
        <taxon>Bacillota</taxon>
        <taxon>Bacilli</taxon>
        <taxon>Lactobacillales</taxon>
        <taxon>Lactobacillaceae</taxon>
        <taxon>Fructobacillus</taxon>
    </lineage>
</organism>
<dbReference type="GO" id="GO:0005886">
    <property type="term" value="C:plasma membrane"/>
    <property type="evidence" value="ECO:0007669"/>
    <property type="project" value="UniProtKB-SubCell"/>
</dbReference>
<feature type="transmembrane region" description="Helical" evidence="6">
    <location>
        <begin position="175"/>
        <end position="196"/>
    </location>
</feature>
<dbReference type="EMBL" id="DF968063">
    <property type="protein sequence ID" value="GAP02341.1"/>
    <property type="molecule type" value="Genomic_DNA"/>
</dbReference>
<protein>
    <submittedName>
        <fullName evidence="8">Capsular polysaccharide biosynthesis protein</fullName>
    </submittedName>
</protein>
<dbReference type="InterPro" id="IPR003856">
    <property type="entry name" value="LPS_length_determ_N"/>
</dbReference>
<feature type="domain" description="Polysaccharide chain length determinant N-terminal" evidence="7">
    <location>
        <begin position="2"/>
        <end position="88"/>
    </location>
</feature>
<proteinExistence type="predicted"/>
<dbReference type="STRING" id="220714.SAMN05660469_0293"/>
<keyword evidence="3 6" id="KW-0812">Transmembrane</keyword>
<keyword evidence="5 6" id="KW-0472">Membrane</keyword>
<evidence type="ECO:0000256" key="6">
    <source>
        <dbReference type="SAM" id="Phobius"/>
    </source>
</evidence>
<name>A0A3F3GRM9_9LACO</name>
<keyword evidence="4 6" id="KW-1133">Transmembrane helix</keyword>
<evidence type="ECO:0000256" key="5">
    <source>
        <dbReference type="ARBA" id="ARBA00023136"/>
    </source>
</evidence>
<evidence type="ECO:0000256" key="2">
    <source>
        <dbReference type="ARBA" id="ARBA00022475"/>
    </source>
</evidence>
<dbReference type="AlphaFoldDB" id="A0A3F3GRM9"/>